<feature type="compositionally biased region" description="Basic residues" evidence="1">
    <location>
        <begin position="1"/>
        <end position="11"/>
    </location>
</feature>
<name>V9DJT2_9EURO</name>
<reference evidence="2 3" key="1">
    <citation type="submission" date="2013-03" db="EMBL/GenBank/DDBJ databases">
        <title>The Genome Sequence of Cladophialophora carrionii CBS 160.54.</title>
        <authorList>
            <consortium name="The Broad Institute Genomics Platform"/>
            <person name="Cuomo C."/>
            <person name="de Hoog S."/>
            <person name="Gorbushina A."/>
            <person name="Walker B."/>
            <person name="Young S.K."/>
            <person name="Zeng Q."/>
            <person name="Gargeya S."/>
            <person name="Fitzgerald M."/>
            <person name="Haas B."/>
            <person name="Abouelleil A."/>
            <person name="Allen A.W."/>
            <person name="Alvarado L."/>
            <person name="Arachchi H.M."/>
            <person name="Berlin A.M."/>
            <person name="Chapman S.B."/>
            <person name="Gainer-Dewar J."/>
            <person name="Goldberg J."/>
            <person name="Griggs A."/>
            <person name="Gujja S."/>
            <person name="Hansen M."/>
            <person name="Howarth C."/>
            <person name="Imamovic A."/>
            <person name="Ireland A."/>
            <person name="Larimer J."/>
            <person name="McCowan C."/>
            <person name="Murphy C."/>
            <person name="Pearson M."/>
            <person name="Poon T.W."/>
            <person name="Priest M."/>
            <person name="Roberts A."/>
            <person name="Saif S."/>
            <person name="Shea T."/>
            <person name="Sisk P."/>
            <person name="Sykes S."/>
            <person name="Wortman J."/>
            <person name="Nusbaum C."/>
            <person name="Birren B."/>
        </authorList>
    </citation>
    <scope>NUCLEOTIDE SEQUENCE [LARGE SCALE GENOMIC DNA]</scope>
    <source>
        <strain evidence="2 3">CBS 160.54</strain>
    </source>
</reference>
<dbReference type="HOGENOM" id="CLU_3368422_0_0_1"/>
<dbReference type="VEuPathDB" id="FungiDB:G647_02979"/>
<dbReference type="GeneID" id="19981472"/>
<dbReference type="RefSeq" id="XP_008725547.1">
    <property type="nucleotide sequence ID" value="XM_008727325.1"/>
</dbReference>
<evidence type="ECO:0000256" key="1">
    <source>
        <dbReference type="SAM" id="MobiDB-lite"/>
    </source>
</evidence>
<feature type="region of interest" description="Disordered" evidence="1">
    <location>
        <begin position="1"/>
        <end position="35"/>
    </location>
</feature>
<dbReference type="AlphaFoldDB" id="V9DJT2"/>
<accession>V9DJT2</accession>
<proteinExistence type="predicted"/>
<dbReference type="EMBL" id="KB822703">
    <property type="protein sequence ID" value="ETI26202.1"/>
    <property type="molecule type" value="Genomic_DNA"/>
</dbReference>
<evidence type="ECO:0000313" key="2">
    <source>
        <dbReference type="EMBL" id="ETI26202.1"/>
    </source>
</evidence>
<protein>
    <submittedName>
        <fullName evidence="2">Uncharacterized protein</fullName>
    </submittedName>
</protein>
<organism evidence="2 3">
    <name type="scientific">Cladophialophora carrionii CBS 160.54</name>
    <dbReference type="NCBI Taxonomy" id="1279043"/>
    <lineage>
        <taxon>Eukaryota</taxon>
        <taxon>Fungi</taxon>
        <taxon>Dikarya</taxon>
        <taxon>Ascomycota</taxon>
        <taxon>Pezizomycotina</taxon>
        <taxon>Eurotiomycetes</taxon>
        <taxon>Chaetothyriomycetidae</taxon>
        <taxon>Chaetothyriales</taxon>
        <taxon>Herpotrichiellaceae</taxon>
        <taxon>Cladophialophora</taxon>
    </lineage>
</organism>
<sequence>MPTPRHHHHPQRNLLPVVRRKESLHKSNPKSQWLR</sequence>
<evidence type="ECO:0000313" key="3">
    <source>
        <dbReference type="Proteomes" id="UP000030678"/>
    </source>
</evidence>
<dbReference type="Proteomes" id="UP000030678">
    <property type="component" value="Unassembled WGS sequence"/>
</dbReference>
<gene>
    <name evidence="2" type="ORF">G647_02979</name>
</gene>